<protein>
    <submittedName>
        <fullName evidence="4">Zinc ABC transporter substrate-binding protein</fullName>
    </submittedName>
</protein>
<accession>A0ABT1MG77</accession>
<organism evidence="4 5">
    <name type="scientific">Coprobacter tertius</name>
    <dbReference type="NCBI Taxonomy" id="2944915"/>
    <lineage>
        <taxon>Bacteria</taxon>
        <taxon>Pseudomonadati</taxon>
        <taxon>Bacteroidota</taxon>
        <taxon>Bacteroidia</taxon>
        <taxon>Bacteroidales</taxon>
        <taxon>Barnesiellaceae</taxon>
        <taxon>Coprobacter</taxon>
    </lineage>
</organism>
<comment type="similarity">
    <text evidence="1">Belongs to the bacterial solute-binding protein 9 family.</text>
</comment>
<reference evidence="4 5" key="1">
    <citation type="submission" date="2022-07" db="EMBL/GenBank/DDBJ databases">
        <title>Fecal culturing of patients with breast cancer.</title>
        <authorList>
            <person name="Teng N.M.Y."/>
            <person name="Kiu R."/>
            <person name="Evans R."/>
            <person name="Baker D.J."/>
            <person name="Zenner C."/>
            <person name="Robinson S.D."/>
            <person name="Hall L.J."/>
        </authorList>
    </citation>
    <scope>NUCLEOTIDE SEQUENCE [LARGE SCALE GENOMIC DNA]</scope>
    <source>
        <strain evidence="4 5">LH1063</strain>
    </source>
</reference>
<dbReference type="InterPro" id="IPR006129">
    <property type="entry name" value="AdhesinB"/>
</dbReference>
<dbReference type="PANTHER" id="PTHR42953">
    <property type="entry name" value="HIGH-AFFINITY ZINC UPTAKE SYSTEM PROTEIN ZNUA-RELATED"/>
    <property type="match status" value="1"/>
</dbReference>
<evidence type="ECO:0000313" key="5">
    <source>
        <dbReference type="Proteomes" id="UP001205603"/>
    </source>
</evidence>
<dbReference type="PRINTS" id="PR00691">
    <property type="entry name" value="ADHESINB"/>
</dbReference>
<keyword evidence="3" id="KW-0732">Signal</keyword>
<dbReference type="InterPro" id="IPR006127">
    <property type="entry name" value="ZnuA-like"/>
</dbReference>
<sequence>MRLYCGFVAVVLGISIFLLSCVGDSDNKKIITVTIQPQKYFAEKIAGDKFEINCIVPNGSNPEAYDPSPSNLVHVGKSVAYFKIGNIGFEMAWLGKLAQNNPAMKIYDNAEGIEILTGTHQHEGHVEHQQHEIEVDPHYWSSPKQAQVIARNMYKAFVELDPENKDFYRKNYDNLTSEIVRMDTFMTQKLAPVEGSAFIIYHPSLSYLAHDYGLKQMSIELNGKSPSARYMKQIVDTARENNVKVIFIQKEFDVKQAQTLAKELGCRIAQINPLNYNWNEELEHITNELSR</sequence>
<dbReference type="InterPro" id="IPR050492">
    <property type="entry name" value="Bact_metal-bind_prot9"/>
</dbReference>
<keyword evidence="2" id="KW-0813">Transport</keyword>
<dbReference type="Proteomes" id="UP001205603">
    <property type="component" value="Unassembled WGS sequence"/>
</dbReference>
<evidence type="ECO:0000256" key="3">
    <source>
        <dbReference type="ARBA" id="ARBA00022729"/>
    </source>
</evidence>
<dbReference type="SUPFAM" id="SSF53807">
    <property type="entry name" value="Helical backbone' metal receptor"/>
    <property type="match status" value="1"/>
</dbReference>
<name>A0ABT1MG77_9BACT</name>
<dbReference type="RefSeq" id="WP_255026523.1">
    <property type="nucleotide sequence ID" value="NZ_JANDHW010000004.1"/>
</dbReference>
<gene>
    <name evidence="4" type="ORF">NMU02_05980</name>
</gene>
<dbReference type="PANTHER" id="PTHR42953:SF3">
    <property type="entry name" value="HIGH-AFFINITY ZINC UPTAKE SYSTEM PROTEIN ZNUA"/>
    <property type="match status" value="1"/>
</dbReference>
<dbReference type="Gene3D" id="3.40.50.1980">
    <property type="entry name" value="Nitrogenase molybdenum iron protein domain"/>
    <property type="match status" value="2"/>
</dbReference>
<keyword evidence="5" id="KW-1185">Reference proteome</keyword>
<evidence type="ECO:0000256" key="2">
    <source>
        <dbReference type="ARBA" id="ARBA00022448"/>
    </source>
</evidence>
<evidence type="ECO:0000313" key="4">
    <source>
        <dbReference type="EMBL" id="MCP9611637.1"/>
    </source>
</evidence>
<dbReference type="PROSITE" id="PS51257">
    <property type="entry name" value="PROKAR_LIPOPROTEIN"/>
    <property type="match status" value="1"/>
</dbReference>
<dbReference type="EMBL" id="JANDHW010000004">
    <property type="protein sequence ID" value="MCP9611637.1"/>
    <property type="molecule type" value="Genomic_DNA"/>
</dbReference>
<dbReference type="Pfam" id="PF01297">
    <property type="entry name" value="ZnuA"/>
    <property type="match status" value="1"/>
</dbReference>
<proteinExistence type="inferred from homology"/>
<comment type="caution">
    <text evidence="4">The sequence shown here is derived from an EMBL/GenBank/DDBJ whole genome shotgun (WGS) entry which is preliminary data.</text>
</comment>
<evidence type="ECO:0000256" key="1">
    <source>
        <dbReference type="ARBA" id="ARBA00011028"/>
    </source>
</evidence>